<sequence>MLFCMPEVTWNVDMDTASLKDAHEIRDQIKSQVEPIQVRGSGTGSGEAGVILEFVFMVGSQVIAQAIYDALKEREETDDVDIDVDVSGDADVEINIDK</sequence>
<protein>
    <submittedName>
        <fullName evidence="1">Uncharacterized protein</fullName>
    </submittedName>
</protein>
<gene>
    <name evidence="1" type="ORF">C497_05622</name>
</gene>
<dbReference type="AlphaFoldDB" id="L9VQD0"/>
<evidence type="ECO:0000313" key="2">
    <source>
        <dbReference type="Proteomes" id="UP000011645"/>
    </source>
</evidence>
<keyword evidence="2" id="KW-1185">Reference proteome</keyword>
<organism evidence="1 2">
    <name type="scientific">Halalkalicoccus jeotgali (strain DSM 18796 / CECT 7217 / JCM 14584 / KCTC 4019 / B3)</name>
    <dbReference type="NCBI Taxonomy" id="795797"/>
    <lineage>
        <taxon>Archaea</taxon>
        <taxon>Methanobacteriati</taxon>
        <taxon>Methanobacteriota</taxon>
        <taxon>Stenosarchaea group</taxon>
        <taxon>Halobacteria</taxon>
        <taxon>Halobacteriales</taxon>
        <taxon>Halococcaceae</taxon>
        <taxon>Halalkalicoccus</taxon>
    </lineage>
</organism>
<evidence type="ECO:0000313" key="1">
    <source>
        <dbReference type="EMBL" id="ELY39410.1"/>
    </source>
</evidence>
<accession>L9VQD0</accession>
<dbReference type="EMBL" id="AOHV01000015">
    <property type="protein sequence ID" value="ELY39410.1"/>
    <property type="molecule type" value="Genomic_DNA"/>
</dbReference>
<name>L9VQD0_HALJB</name>
<reference evidence="1 2" key="1">
    <citation type="journal article" date="2014" name="PLoS Genet.">
        <title>Phylogenetically driven sequencing of extremely halophilic archaea reveals strategies for static and dynamic osmo-response.</title>
        <authorList>
            <person name="Becker E.A."/>
            <person name="Seitzer P.M."/>
            <person name="Tritt A."/>
            <person name="Larsen D."/>
            <person name="Krusor M."/>
            <person name="Yao A.I."/>
            <person name="Wu D."/>
            <person name="Madern D."/>
            <person name="Eisen J.A."/>
            <person name="Darling A.E."/>
            <person name="Facciotti M.T."/>
        </authorList>
    </citation>
    <scope>NUCLEOTIDE SEQUENCE [LARGE SCALE GENOMIC DNA]</scope>
    <source>
        <strain evidence="2">DSM 18796 / CECT 7217 / JCM 14584 / KCTC 4019 / B3</strain>
    </source>
</reference>
<dbReference type="Proteomes" id="UP000011645">
    <property type="component" value="Unassembled WGS sequence"/>
</dbReference>
<proteinExistence type="predicted"/>
<comment type="caution">
    <text evidence="1">The sequence shown here is derived from an EMBL/GenBank/DDBJ whole genome shotgun (WGS) entry which is preliminary data.</text>
</comment>